<feature type="domain" description="Nitroreductase" evidence="6">
    <location>
        <begin position="9"/>
        <end position="152"/>
    </location>
</feature>
<keyword evidence="8" id="KW-1185">Reference proteome</keyword>
<evidence type="ECO:0000259" key="6">
    <source>
        <dbReference type="Pfam" id="PF00881"/>
    </source>
</evidence>
<dbReference type="Gene3D" id="3.40.109.10">
    <property type="entry name" value="NADH Oxidase"/>
    <property type="match status" value="1"/>
</dbReference>
<dbReference type="CDD" id="cd02136">
    <property type="entry name" value="PnbA_NfnB-like"/>
    <property type="match status" value="1"/>
</dbReference>
<organism evidence="7 8">
    <name type="scientific">Hallella faecis</name>
    <dbReference type="NCBI Taxonomy" id="2841596"/>
    <lineage>
        <taxon>Bacteria</taxon>
        <taxon>Pseudomonadati</taxon>
        <taxon>Bacteroidota</taxon>
        <taxon>Bacteroidia</taxon>
        <taxon>Bacteroidales</taxon>
        <taxon>Prevotellaceae</taxon>
        <taxon>Hallella</taxon>
    </lineage>
</organism>
<dbReference type="PANTHER" id="PTHR43673">
    <property type="entry name" value="NAD(P)H NITROREDUCTASE YDGI-RELATED"/>
    <property type="match status" value="1"/>
</dbReference>
<protein>
    <submittedName>
        <fullName evidence="7">Nitroreductase</fullName>
    </submittedName>
</protein>
<evidence type="ECO:0000256" key="5">
    <source>
        <dbReference type="ARBA" id="ARBA00023002"/>
    </source>
</evidence>
<evidence type="ECO:0000256" key="2">
    <source>
        <dbReference type="ARBA" id="ARBA00007118"/>
    </source>
</evidence>
<comment type="caution">
    <text evidence="7">The sequence shown here is derived from an EMBL/GenBank/DDBJ whole genome shotgun (WGS) entry which is preliminary data.</text>
</comment>
<keyword evidence="3" id="KW-0285">Flavoprotein</keyword>
<keyword evidence="4" id="KW-0288">FMN</keyword>
<accession>A0ABV1FS64</accession>
<dbReference type="InterPro" id="IPR000415">
    <property type="entry name" value="Nitroreductase-like"/>
</dbReference>
<dbReference type="RefSeq" id="WP_215760347.1">
    <property type="nucleotide sequence ID" value="NZ_JAHKBE010000039.1"/>
</dbReference>
<evidence type="ECO:0000256" key="1">
    <source>
        <dbReference type="ARBA" id="ARBA00001917"/>
    </source>
</evidence>
<dbReference type="Proteomes" id="UP001487296">
    <property type="component" value="Unassembled WGS sequence"/>
</dbReference>
<evidence type="ECO:0000256" key="4">
    <source>
        <dbReference type="ARBA" id="ARBA00022643"/>
    </source>
</evidence>
<evidence type="ECO:0000313" key="7">
    <source>
        <dbReference type="EMBL" id="MEQ2487268.1"/>
    </source>
</evidence>
<dbReference type="SUPFAM" id="SSF55469">
    <property type="entry name" value="FMN-dependent nitroreductase-like"/>
    <property type="match status" value="1"/>
</dbReference>
<dbReference type="EMBL" id="JBBNFP010000038">
    <property type="protein sequence ID" value="MEQ2487268.1"/>
    <property type="molecule type" value="Genomic_DNA"/>
</dbReference>
<keyword evidence="5" id="KW-0560">Oxidoreductase</keyword>
<comment type="similarity">
    <text evidence="2">Belongs to the nitroreductase family.</text>
</comment>
<proteinExistence type="inferred from homology"/>
<sequence>MEALEALYTRRSIKGFTDQMPSQDEIDKVTKAGTAAPTGMGMQSPYIVVVKNKALRDELSKMNAEVLGTHADPFYNAPVIIVVLASKSRNTYMNDGSLVMGNMLNAAHAIGLGACWIHRAKEVFESERGKQLLKEWGIDDDCEGIGHIALGYPAMEPKPAKPRKEGYVRVIE</sequence>
<reference evidence="7 8" key="1">
    <citation type="submission" date="2024-04" db="EMBL/GenBank/DDBJ databases">
        <title>Human intestinal bacterial collection.</title>
        <authorList>
            <person name="Pauvert C."/>
            <person name="Hitch T.C.A."/>
            <person name="Clavel T."/>
        </authorList>
    </citation>
    <scope>NUCLEOTIDE SEQUENCE [LARGE SCALE GENOMIC DNA]</scope>
    <source>
        <strain evidence="7 8">CLA-AA-H145</strain>
    </source>
</reference>
<name>A0ABV1FS64_9BACT</name>
<evidence type="ECO:0000256" key="3">
    <source>
        <dbReference type="ARBA" id="ARBA00022630"/>
    </source>
</evidence>
<dbReference type="Pfam" id="PF00881">
    <property type="entry name" value="Nitroreductase"/>
    <property type="match status" value="1"/>
</dbReference>
<dbReference type="PANTHER" id="PTHR43673:SF2">
    <property type="entry name" value="NITROREDUCTASE"/>
    <property type="match status" value="1"/>
</dbReference>
<gene>
    <name evidence="7" type="ORF">AAAT34_09425</name>
</gene>
<comment type="cofactor">
    <cofactor evidence="1">
        <name>FMN</name>
        <dbReference type="ChEBI" id="CHEBI:58210"/>
    </cofactor>
</comment>
<evidence type="ECO:0000313" key="8">
    <source>
        <dbReference type="Proteomes" id="UP001487296"/>
    </source>
</evidence>
<dbReference type="InterPro" id="IPR029479">
    <property type="entry name" value="Nitroreductase"/>
</dbReference>